<evidence type="ECO:0008006" key="4">
    <source>
        <dbReference type="Google" id="ProtNLM"/>
    </source>
</evidence>
<evidence type="ECO:0000313" key="2">
    <source>
        <dbReference type="EMBL" id="KAJ1972402.1"/>
    </source>
</evidence>
<keyword evidence="3" id="KW-1185">Reference proteome</keyword>
<sequence length="99" mass="9792">MTLNTNRGLIVSPAIDPAVGCAVPMKELTLVSGEACVASMATLPSTSAPVSALPIPGPQVTPAPPASGTKKGTSSSGKPTKSHVPSACINCKKAHLACD</sequence>
<dbReference type="Proteomes" id="UP001151582">
    <property type="component" value="Unassembled WGS sequence"/>
</dbReference>
<organism evidence="2 3">
    <name type="scientific">Dimargaris verticillata</name>
    <dbReference type="NCBI Taxonomy" id="2761393"/>
    <lineage>
        <taxon>Eukaryota</taxon>
        <taxon>Fungi</taxon>
        <taxon>Fungi incertae sedis</taxon>
        <taxon>Zoopagomycota</taxon>
        <taxon>Kickxellomycotina</taxon>
        <taxon>Dimargaritomycetes</taxon>
        <taxon>Dimargaritales</taxon>
        <taxon>Dimargaritaceae</taxon>
        <taxon>Dimargaris</taxon>
    </lineage>
</organism>
<reference evidence="2" key="1">
    <citation type="submission" date="2022-07" db="EMBL/GenBank/DDBJ databases">
        <title>Phylogenomic reconstructions and comparative analyses of Kickxellomycotina fungi.</title>
        <authorList>
            <person name="Reynolds N.K."/>
            <person name="Stajich J.E."/>
            <person name="Barry K."/>
            <person name="Grigoriev I.V."/>
            <person name="Crous P."/>
            <person name="Smith M.E."/>
        </authorList>
    </citation>
    <scope>NUCLEOTIDE SEQUENCE</scope>
    <source>
        <strain evidence="2">RSA 567</strain>
    </source>
</reference>
<feature type="compositionally biased region" description="Pro residues" evidence="1">
    <location>
        <begin position="55"/>
        <end position="65"/>
    </location>
</feature>
<feature type="compositionally biased region" description="Low complexity" evidence="1">
    <location>
        <begin position="67"/>
        <end position="79"/>
    </location>
</feature>
<dbReference type="OrthoDB" id="5598954at2759"/>
<accession>A0A9W8AY81</accession>
<proteinExistence type="predicted"/>
<feature type="non-terminal residue" evidence="2">
    <location>
        <position position="99"/>
    </location>
</feature>
<evidence type="ECO:0000313" key="3">
    <source>
        <dbReference type="Proteomes" id="UP001151582"/>
    </source>
</evidence>
<dbReference type="AlphaFoldDB" id="A0A9W8AY81"/>
<dbReference type="EMBL" id="JANBQB010001067">
    <property type="protein sequence ID" value="KAJ1972402.1"/>
    <property type="molecule type" value="Genomic_DNA"/>
</dbReference>
<gene>
    <name evidence="2" type="ORF">H4R34_005422</name>
</gene>
<protein>
    <recommendedName>
        <fullName evidence="4">Zn(2)-C6 fungal-type domain-containing protein</fullName>
    </recommendedName>
</protein>
<feature type="region of interest" description="Disordered" evidence="1">
    <location>
        <begin position="47"/>
        <end position="85"/>
    </location>
</feature>
<comment type="caution">
    <text evidence="2">The sequence shown here is derived from an EMBL/GenBank/DDBJ whole genome shotgun (WGS) entry which is preliminary data.</text>
</comment>
<evidence type="ECO:0000256" key="1">
    <source>
        <dbReference type="SAM" id="MobiDB-lite"/>
    </source>
</evidence>
<name>A0A9W8AY81_9FUNG</name>